<dbReference type="Proteomes" id="UP000663852">
    <property type="component" value="Unassembled WGS sequence"/>
</dbReference>
<dbReference type="PANTHER" id="PTHR45080:SF8">
    <property type="entry name" value="IG-LIKE DOMAIN-CONTAINING PROTEIN"/>
    <property type="match status" value="1"/>
</dbReference>
<evidence type="ECO:0000256" key="4">
    <source>
        <dbReference type="ARBA" id="ARBA00023157"/>
    </source>
</evidence>
<keyword evidence="4" id="KW-1015">Disulfide bond</keyword>
<evidence type="ECO:0000256" key="1">
    <source>
        <dbReference type="ARBA" id="ARBA00004496"/>
    </source>
</evidence>
<dbReference type="GO" id="GO:0007156">
    <property type="term" value="P:homophilic cell adhesion via plasma membrane adhesion molecules"/>
    <property type="evidence" value="ECO:0007669"/>
    <property type="project" value="TreeGrafter"/>
</dbReference>
<feature type="domain" description="Ig-like" evidence="6">
    <location>
        <begin position="333"/>
        <end position="424"/>
    </location>
</feature>
<dbReference type="InterPro" id="IPR013783">
    <property type="entry name" value="Ig-like_fold"/>
</dbReference>
<dbReference type="InterPro" id="IPR007110">
    <property type="entry name" value="Ig-like_dom"/>
</dbReference>
<dbReference type="Proteomes" id="UP000663828">
    <property type="component" value="Unassembled WGS sequence"/>
</dbReference>
<evidence type="ECO:0000256" key="3">
    <source>
        <dbReference type="ARBA" id="ARBA00022729"/>
    </source>
</evidence>
<evidence type="ECO:0000256" key="5">
    <source>
        <dbReference type="ARBA" id="ARBA00023319"/>
    </source>
</evidence>
<keyword evidence="5" id="KW-0393">Immunoglobulin domain</keyword>
<dbReference type="InterPro" id="IPR003599">
    <property type="entry name" value="Ig_sub"/>
</dbReference>
<comment type="subcellular location">
    <subcellularLocation>
        <location evidence="1">Cytoplasm</location>
    </subcellularLocation>
</comment>
<evidence type="ECO:0000259" key="6">
    <source>
        <dbReference type="PROSITE" id="PS50835"/>
    </source>
</evidence>
<comment type="caution">
    <text evidence="8">The sequence shown here is derived from an EMBL/GenBank/DDBJ whole genome shotgun (WGS) entry which is preliminary data.</text>
</comment>
<keyword evidence="2" id="KW-0963">Cytoplasm</keyword>
<dbReference type="InterPro" id="IPR013098">
    <property type="entry name" value="Ig_I-set"/>
</dbReference>
<dbReference type="FunFam" id="2.60.40.10:FF:000032">
    <property type="entry name" value="palladin isoform X1"/>
    <property type="match status" value="1"/>
</dbReference>
<dbReference type="GO" id="GO:0060298">
    <property type="term" value="P:positive regulation of sarcomere organization"/>
    <property type="evidence" value="ECO:0007669"/>
    <property type="project" value="UniProtKB-ARBA"/>
</dbReference>
<name>A0A814U1R2_ADIRI</name>
<dbReference type="SMART" id="SM00408">
    <property type="entry name" value="IGc2"/>
    <property type="match status" value="3"/>
</dbReference>
<dbReference type="EMBL" id="CAJNOJ010000020">
    <property type="protein sequence ID" value="CAF0838324.1"/>
    <property type="molecule type" value="Genomic_DNA"/>
</dbReference>
<dbReference type="AlphaFoldDB" id="A0A814U1R2"/>
<keyword evidence="9" id="KW-1185">Reference proteome</keyword>
<evidence type="ECO:0000256" key="2">
    <source>
        <dbReference type="ARBA" id="ARBA00022490"/>
    </source>
</evidence>
<reference evidence="8" key="1">
    <citation type="submission" date="2021-02" db="EMBL/GenBank/DDBJ databases">
        <authorList>
            <person name="Nowell W R."/>
        </authorList>
    </citation>
    <scope>NUCLEOTIDE SEQUENCE</scope>
</reference>
<dbReference type="Gene3D" id="2.60.40.10">
    <property type="entry name" value="Immunoglobulins"/>
    <property type="match status" value="3"/>
</dbReference>
<dbReference type="PANTHER" id="PTHR45080">
    <property type="entry name" value="CONTACTIN 5"/>
    <property type="match status" value="1"/>
</dbReference>
<protein>
    <recommendedName>
        <fullName evidence="6">Ig-like domain-containing protein</fullName>
    </recommendedName>
</protein>
<dbReference type="OrthoDB" id="6612025at2759"/>
<dbReference type="SUPFAM" id="SSF48726">
    <property type="entry name" value="Immunoglobulin"/>
    <property type="match status" value="3"/>
</dbReference>
<dbReference type="GO" id="GO:0005886">
    <property type="term" value="C:plasma membrane"/>
    <property type="evidence" value="ECO:0007669"/>
    <property type="project" value="TreeGrafter"/>
</dbReference>
<evidence type="ECO:0000313" key="8">
    <source>
        <dbReference type="EMBL" id="CAF1168730.1"/>
    </source>
</evidence>
<dbReference type="FunFam" id="2.60.40.10:FF:000107">
    <property type="entry name" value="Myosin, light chain kinase a"/>
    <property type="match status" value="1"/>
</dbReference>
<dbReference type="GO" id="GO:0005737">
    <property type="term" value="C:cytoplasm"/>
    <property type="evidence" value="ECO:0007669"/>
    <property type="project" value="UniProtKB-SubCell"/>
</dbReference>
<keyword evidence="3" id="KW-0732">Signal</keyword>
<accession>A0A814U1R2</accession>
<evidence type="ECO:0000313" key="7">
    <source>
        <dbReference type="EMBL" id="CAF0838324.1"/>
    </source>
</evidence>
<dbReference type="EMBL" id="CAJNOR010001591">
    <property type="protein sequence ID" value="CAF1168730.1"/>
    <property type="molecule type" value="Genomic_DNA"/>
</dbReference>
<feature type="domain" description="Ig-like" evidence="6">
    <location>
        <begin position="7"/>
        <end position="103"/>
    </location>
</feature>
<sequence>MSLDYEPRFTEPLQASYIVREGQPVKLSCRFTAYPKGTITWLKDGTPIDFEALGISRDFKVVKEVDYTALLIKEAFPEDTGSYIVVIRNSIGEAHSFTQLTVEDFFCRTPESELSDTPSKPVFVQFLRNTTISEGQKLKLNAAVNAHPEPEIIWYRNDIPLKNSRDLMVTFDGQLCTLTKDRCEKENDTGVYRITAVNSMGQAECTCQVIVQSSDTLMLRDRLQSNHMQPIGGQAVQESEKLLSNALVEQQTVPTSTLITETKSVSNTYEQQVQTANTTDTLEVPKISRSRSSFHQAKTMKFGSAPKLSFTMNTLSTMPAPEPMLTTPVGFPPEFRQLFHDQKTSLGSTVKFEARAIGTQPLNAYWLFNGSPITHLGSNQHYQQQIFNDTYILTIFNIRYDDIGKYTLHVENAWGKATCTAELFVPPTIARYGKKISRPTWIQL</sequence>
<dbReference type="Pfam" id="PF07679">
    <property type="entry name" value="I-set"/>
    <property type="match status" value="3"/>
</dbReference>
<organism evidence="8 9">
    <name type="scientific">Adineta ricciae</name>
    <name type="common">Rotifer</name>
    <dbReference type="NCBI Taxonomy" id="249248"/>
    <lineage>
        <taxon>Eukaryota</taxon>
        <taxon>Metazoa</taxon>
        <taxon>Spiralia</taxon>
        <taxon>Gnathifera</taxon>
        <taxon>Rotifera</taxon>
        <taxon>Eurotatoria</taxon>
        <taxon>Bdelloidea</taxon>
        <taxon>Adinetida</taxon>
        <taxon>Adinetidae</taxon>
        <taxon>Adineta</taxon>
    </lineage>
</organism>
<feature type="domain" description="Ig-like" evidence="6">
    <location>
        <begin position="121"/>
        <end position="218"/>
    </location>
</feature>
<dbReference type="FunFam" id="2.60.40.10:FF:000425">
    <property type="entry name" value="Myosin light chain kinase"/>
    <property type="match status" value="1"/>
</dbReference>
<dbReference type="InterPro" id="IPR003598">
    <property type="entry name" value="Ig_sub2"/>
</dbReference>
<evidence type="ECO:0000313" key="9">
    <source>
        <dbReference type="Proteomes" id="UP000663828"/>
    </source>
</evidence>
<gene>
    <name evidence="7" type="ORF">EDS130_LOCUS6702</name>
    <name evidence="8" type="ORF">XAT740_LOCUS21905</name>
</gene>
<proteinExistence type="predicted"/>
<dbReference type="GO" id="GO:0045989">
    <property type="term" value="P:positive regulation of striated muscle contraction"/>
    <property type="evidence" value="ECO:0007669"/>
    <property type="project" value="UniProtKB-ARBA"/>
</dbReference>
<dbReference type="SMART" id="SM00409">
    <property type="entry name" value="IG"/>
    <property type="match status" value="3"/>
</dbReference>
<dbReference type="PROSITE" id="PS50835">
    <property type="entry name" value="IG_LIKE"/>
    <property type="match status" value="3"/>
</dbReference>
<dbReference type="InterPro" id="IPR036179">
    <property type="entry name" value="Ig-like_dom_sf"/>
</dbReference>
<dbReference type="InterPro" id="IPR050958">
    <property type="entry name" value="Cell_Adh-Cytoskel_Orgn"/>
</dbReference>